<dbReference type="PANTHER" id="PTHR30273:SF2">
    <property type="entry name" value="PROTEIN FECR"/>
    <property type="match status" value="1"/>
</dbReference>
<dbReference type="GO" id="GO:0016989">
    <property type="term" value="F:sigma factor antagonist activity"/>
    <property type="evidence" value="ECO:0007669"/>
    <property type="project" value="TreeGrafter"/>
</dbReference>
<protein>
    <submittedName>
        <fullName evidence="4">FecR protein</fullName>
    </submittedName>
</protein>
<dbReference type="PANTHER" id="PTHR30273">
    <property type="entry name" value="PERIPLASMIC SIGNAL SENSOR AND SIGMA FACTOR ACTIVATOR FECR-RELATED"/>
    <property type="match status" value="1"/>
</dbReference>
<evidence type="ECO:0000259" key="3">
    <source>
        <dbReference type="Pfam" id="PF04773"/>
    </source>
</evidence>
<dbReference type="Proteomes" id="UP000317429">
    <property type="component" value="Chromosome"/>
</dbReference>
<feature type="compositionally biased region" description="Polar residues" evidence="1">
    <location>
        <begin position="476"/>
        <end position="491"/>
    </location>
</feature>
<dbReference type="Gene3D" id="2.60.120.1440">
    <property type="match status" value="1"/>
</dbReference>
<dbReference type="Pfam" id="PF04773">
    <property type="entry name" value="FecR"/>
    <property type="match status" value="1"/>
</dbReference>
<reference evidence="4 5" key="1">
    <citation type="submission" date="2019-02" db="EMBL/GenBank/DDBJ databases">
        <title>Deep-cultivation of Planctomycetes and their phenomic and genomic characterization uncovers novel biology.</title>
        <authorList>
            <person name="Wiegand S."/>
            <person name="Jogler M."/>
            <person name="Boedeker C."/>
            <person name="Pinto D."/>
            <person name="Vollmers J."/>
            <person name="Rivas-Marin E."/>
            <person name="Kohn T."/>
            <person name="Peeters S.H."/>
            <person name="Heuer A."/>
            <person name="Rast P."/>
            <person name="Oberbeckmann S."/>
            <person name="Bunk B."/>
            <person name="Jeske O."/>
            <person name="Meyerdierks A."/>
            <person name="Storesund J.E."/>
            <person name="Kallscheuer N."/>
            <person name="Luecker S."/>
            <person name="Lage O.M."/>
            <person name="Pohl T."/>
            <person name="Merkel B.J."/>
            <person name="Hornburger P."/>
            <person name="Mueller R.-W."/>
            <person name="Bruemmer F."/>
            <person name="Labrenz M."/>
            <person name="Spormann A.M."/>
            <person name="Op den Camp H."/>
            <person name="Overmann J."/>
            <person name="Amann R."/>
            <person name="Jetten M.S.M."/>
            <person name="Mascher T."/>
            <person name="Medema M.H."/>
            <person name="Devos D.P."/>
            <person name="Kaster A.-K."/>
            <person name="Ovreas L."/>
            <person name="Rohde M."/>
            <person name="Galperin M.Y."/>
            <person name="Jogler C."/>
        </authorList>
    </citation>
    <scope>NUCLEOTIDE SEQUENCE [LARGE SCALE GENOMIC DNA]</scope>
    <source>
        <strain evidence="4 5">Pla175</strain>
    </source>
</reference>
<keyword evidence="2" id="KW-0472">Membrane</keyword>
<keyword evidence="2" id="KW-0812">Transmembrane</keyword>
<organism evidence="4 5">
    <name type="scientific">Pirellulimonas nuda</name>
    <dbReference type="NCBI Taxonomy" id="2528009"/>
    <lineage>
        <taxon>Bacteria</taxon>
        <taxon>Pseudomonadati</taxon>
        <taxon>Planctomycetota</taxon>
        <taxon>Planctomycetia</taxon>
        <taxon>Pirellulales</taxon>
        <taxon>Lacipirellulaceae</taxon>
        <taxon>Pirellulimonas</taxon>
    </lineage>
</organism>
<dbReference type="InterPro" id="IPR006860">
    <property type="entry name" value="FecR"/>
</dbReference>
<dbReference type="EMBL" id="CP036291">
    <property type="protein sequence ID" value="QDU89090.1"/>
    <property type="molecule type" value="Genomic_DNA"/>
</dbReference>
<sequence length="491" mass="52933">MASNEREFQRLTRLVIDEVATESERAELARMSAADPSLIASVVEEITTDALLRWRSGNIAAGRPLSEPVPVRPGRGRSAIKRAGRKPLWAGMLAAAALITVGVGAWLLTDSAPGELLVADIIDQEGVRWGDDTTALSDDDAVGLGRLSSSGGEYTLQFRDGSTVRVVGRASLEIKSKMLVRLDHGRATAQVPPNSIGFTIESSLIDVVDLGTEFGISVDGDHADVVVFDGEVDVKSNLDQASGQRRLTQGNAVKVARDGAMGRLVDVGRDVDGRWWTGNRLGADGPLIARVTDNIGGSSEVYAFYQTTYQGLSDDAVAYTDNPNHQWNGLTPDGLPGFLRGADYVRTFNHYRYLLEFQMKIELSAPANLFVFADNRIPPPEWLVEQFRDTGIDIGLDEGPWLDNIPEEYRKFDVNTTAVGAGQSVDNTFSVWRRRCTDTTPITLGSAGLWSGDEGHGRAMYGVAATPLDAPAPDGEQNSPVTGSSSGARQK</sequence>
<feature type="transmembrane region" description="Helical" evidence="2">
    <location>
        <begin position="87"/>
        <end position="108"/>
    </location>
</feature>
<keyword evidence="2" id="KW-1133">Transmembrane helix</keyword>
<evidence type="ECO:0000256" key="2">
    <source>
        <dbReference type="SAM" id="Phobius"/>
    </source>
</evidence>
<accession>A0A518DCA5</accession>
<evidence type="ECO:0000256" key="1">
    <source>
        <dbReference type="SAM" id="MobiDB-lite"/>
    </source>
</evidence>
<feature type="domain" description="FecR protein" evidence="3">
    <location>
        <begin position="149"/>
        <end position="232"/>
    </location>
</feature>
<gene>
    <name evidence="4" type="ORF">Pla175_24760</name>
</gene>
<feature type="region of interest" description="Disordered" evidence="1">
    <location>
        <begin position="465"/>
        <end position="491"/>
    </location>
</feature>
<proteinExistence type="predicted"/>
<dbReference type="KEGG" id="pnd:Pla175_24760"/>
<dbReference type="AlphaFoldDB" id="A0A518DCA5"/>
<dbReference type="InterPro" id="IPR012373">
    <property type="entry name" value="Ferrdict_sens_TM"/>
</dbReference>
<keyword evidence="5" id="KW-1185">Reference proteome</keyword>
<evidence type="ECO:0000313" key="4">
    <source>
        <dbReference type="EMBL" id="QDU89090.1"/>
    </source>
</evidence>
<name>A0A518DCA5_9BACT</name>
<evidence type="ECO:0000313" key="5">
    <source>
        <dbReference type="Proteomes" id="UP000317429"/>
    </source>
</evidence>